<gene>
    <name evidence="1" type="ORF">OCL06_14140</name>
</gene>
<dbReference type="Proteomes" id="UP001209257">
    <property type="component" value="Unassembled WGS sequence"/>
</dbReference>
<name>A0ABT2VS43_9ALTE</name>
<sequence length="335" mass="36505">MTLLVPICLLLAITTVALTGYTSVLSMAVSASQRQYTHTQLNDTAWQQLKIFQHALRATTNWQQNLPPLQRSLIQQHQPLNIRGAYLELFALEANYANNNGQWRSATRMRTALLCFPALMALPPTALISTTVLPAGLQVTTLNPSTAAADLWLKVPPHPAATLTRCQADGRPPCIPAIASPLSFPVSLLHYLFGINRTEMVPTRFNLSAPVTDCRTLPVIHNHPVMITGDCQLSAGQQLGTAQQPVLLVIKDGHFSMASGAQVFGLVVLVPERSALPRDITMAASAQVTGAMVNMQPLTTLSVLRIHYDTTTLEALQRQPGLQQVAFIPGSWHDF</sequence>
<accession>A0ABT2VS43</accession>
<evidence type="ECO:0000313" key="2">
    <source>
        <dbReference type="Proteomes" id="UP001209257"/>
    </source>
</evidence>
<evidence type="ECO:0000313" key="1">
    <source>
        <dbReference type="EMBL" id="MCU7555728.1"/>
    </source>
</evidence>
<keyword evidence="2" id="KW-1185">Reference proteome</keyword>
<reference evidence="2" key="1">
    <citation type="submission" date="2023-07" db="EMBL/GenBank/DDBJ databases">
        <title>Study on multiphase classification of strain Alteromonas salexigens isolated from the Yellow Sea.</title>
        <authorList>
            <person name="Sun L."/>
        </authorList>
    </citation>
    <scope>NUCLEOTIDE SEQUENCE [LARGE SCALE GENOMIC DNA]</scope>
    <source>
        <strain evidence="2">ASW11-19</strain>
    </source>
</reference>
<protein>
    <submittedName>
        <fullName evidence="1">Uncharacterized protein</fullName>
    </submittedName>
</protein>
<organism evidence="1 2">
    <name type="scientific">Alteromonas salexigens</name>
    <dbReference type="NCBI Taxonomy" id="2982530"/>
    <lineage>
        <taxon>Bacteria</taxon>
        <taxon>Pseudomonadati</taxon>
        <taxon>Pseudomonadota</taxon>
        <taxon>Gammaproteobacteria</taxon>
        <taxon>Alteromonadales</taxon>
        <taxon>Alteromonadaceae</taxon>
        <taxon>Alteromonas/Salinimonas group</taxon>
        <taxon>Alteromonas</taxon>
    </lineage>
</organism>
<comment type="caution">
    <text evidence="1">The sequence shown here is derived from an EMBL/GenBank/DDBJ whole genome shotgun (WGS) entry which is preliminary data.</text>
</comment>
<dbReference type="EMBL" id="JAOTJC010000012">
    <property type="protein sequence ID" value="MCU7555728.1"/>
    <property type="molecule type" value="Genomic_DNA"/>
</dbReference>
<proteinExistence type="predicted"/>
<dbReference type="RefSeq" id="WP_262995662.1">
    <property type="nucleotide sequence ID" value="NZ_JAOTJC010000012.1"/>
</dbReference>